<evidence type="ECO:0000313" key="2">
    <source>
        <dbReference type="EMBL" id="CAL1387771.1"/>
    </source>
</evidence>
<protein>
    <submittedName>
        <fullName evidence="2">Uncharacterized protein</fullName>
    </submittedName>
</protein>
<accession>A0AAV2EP11</accession>
<evidence type="ECO:0000256" key="1">
    <source>
        <dbReference type="SAM" id="MobiDB-lite"/>
    </source>
</evidence>
<reference evidence="2 3" key="1">
    <citation type="submission" date="2024-04" db="EMBL/GenBank/DDBJ databases">
        <authorList>
            <person name="Fracassetti M."/>
        </authorList>
    </citation>
    <scope>NUCLEOTIDE SEQUENCE [LARGE SCALE GENOMIC DNA]</scope>
</reference>
<dbReference type="EMBL" id="OZ034818">
    <property type="protein sequence ID" value="CAL1387771.1"/>
    <property type="molecule type" value="Genomic_DNA"/>
</dbReference>
<dbReference type="AlphaFoldDB" id="A0AAV2EP11"/>
<sequence>MLPAGDENYQGLLPFGSIITRLLINLRVDLSEFRSVSSTMYVSALNVLMIHNLPADIPPPPLLSASILGPRPKPSSSKKAKSAGEPSNTSDLVFTVSEGNSSSEDSATSAPASAS</sequence>
<feature type="compositionally biased region" description="Polar residues" evidence="1">
    <location>
        <begin position="85"/>
        <end position="115"/>
    </location>
</feature>
<dbReference type="Proteomes" id="UP001497516">
    <property type="component" value="Chromosome 5"/>
</dbReference>
<feature type="compositionally biased region" description="Low complexity" evidence="1">
    <location>
        <begin position="63"/>
        <end position="75"/>
    </location>
</feature>
<keyword evidence="3" id="KW-1185">Reference proteome</keyword>
<feature type="region of interest" description="Disordered" evidence="1">
    <location>
        <begin position="61"/>
        <end position="115"/>
    </location>
</feature>
<gene>
    <name evidence="2" type="ORF">LTRI10_LOCUS28734</name>
</gene>
<proteinExistence type="predicted"/>
<evidence type="ECO:0000313" key="3">
    <source>
        <dbReference type="Proteomes" id="UP001497516"/>
    </source>
</evidence>
<name>A0AAV2EP11_9ROSI</name>
<organism evidence="2 3">
    <name type="scientific">Linum trigynum</name>
    <dbReference type="NCBI Taxonomy" id="586398"/>
    <lineage>
        <taxon>Eukaryota</taxon>
        <taxon>Viridiplantae</taxon>
        <taxon>Streptophyta</taxon>
        <taxon>Embryophyta</taxon>
        <taxon>Tracheophyta</taxon>
        <taxon>Spermatophyta</taxon>
        <taxon>Magnoliopsida</taxon>
        <taxon>eudicotyledons</taxon>
        <taxon>Gunneridae</taxon>
        <taxon>Pentapetalae</taxon>
        <taxon>rosids</taxon>
        <taxon>fabids</taxon>
        <taxon>Malpighiales</taxon>
        <taxon>Linaceae</taxon>
        <taxon>Linum</taxon>
    </lineage>
</organism>